<sequence>MDKRGLSTPSRQKGIAEEVDKKRKAPLIQVQKDMLIEFMACNPQLESGKFTSQFTFKKAQQLCEKISGQVNAVARGANKDWRQWRKVLKQNYYHAPRDKIILFVVDKLKKCQEVLNIRLKYKLKYSDIELPTEINKTDGYHRQCYGSFTALMAKYRDPSTEIDSTSKSTPHTLPSNTAANVSETIAENTTETLNSEIKSEVTASSLIHHTTSDDLELILNKEIIPEDAVQNLNNQCMSGHPNPSFNSEVLSEDEASSLDNQRMLGDTASRRFITNNTITKKKAIVKRLTPDIIPYGKRLKMAGRLIPVEIDQSSSSPTNFSFLQTIDLLHLLSYVFQVPNTPSWTGFNSRMIEDNTPKQKVSYLTPINLSPTNVSVVAFTLEQAQKVATEGLKFSNLFIHLGSFHLMMAFFKAVGTFIDECGLSHMMIESKIIASGSVNGIIDGKHFNRCKRLHPLMALGLQMLHFDANAGYDFVKGQIYEDLLEYQDKKISFSSLTDTDVLPNQMLSQLLNSYKRYVAKTRQAELQPNRIKIYGKQIADFIEILEKNCNPFDPKLDKENLYNISTSKPASPDVADFLLNIEENSETLRNQFISECVEDENRFDKPIKKNKVFNFAEVPKKKKLRK</sequence>
<dbReference type="AlphaFoldDB" id="A0A9P0BD78"/>
<evidence type="ECO:0000313" key="2">
    <source>
        <dbReference type="Proteomes" id="UP001154078"/>
    </source>
</evidence>
<evidence type="ECO:0000313" key="1">
    <source>
        <dbReference type="EMBL" id="CAH0563094.1"/>
    </source>
</evidence>
<dbReference type="OrthoDB" id="6765420at2759"/>
<accession>A0A9P0BD78</accession>
<dbReference type="PANTHER" id="PTHR46704">
    <property type="entry name" value="CXC DOMAIN-CONTAINING PROTEIN-RELATED"/>
    <property type="match status" value="1"/>
</dbReference>
<dbReference type="PANTHER" id="PTHR46704:SF9">
    <property type="entry name" value="BHLH DOMAIN-CONTAINING PROTEIN"/>
    <property type="match status" value="1"/>
</dbReference>
<protein>
    <submittedName>
        <fullName evidence="1">Uncharacterized protein</fullName>
    </submittedName>
</protein>
<organism evidence="1 2">
    <name type="scientific">Brassicogethes aeneus</name>
    <name type="common">Rape pollen beetle</name>
    <name type="synonym">Meligethes aeneus</name>
    <dbReference type="NCBI Taxonomy" id="1431903"/>
    <lineage>
        <taxon>Eukaryota</taxon>
        <taxon>Metazoa</taxon>
        <taxon>Ecdysozoa</taxon>
        <taxon>Arthropoda</taxon>
        <taxon>Hexapoda</taxon>
        <taxon>Insecta</taxon>
        <taxon>Pterygota</taxon>
        <taxon>Neoptera</taxon>
        <taxon>Endopterygota</taxon>
        <taxon>Coleoptera</taxon>
        <taxon>Polyphaga</taxon>
        <taxon>Cucujiformia</taxon>
        <taxon>Nitidulidae</taxon>
        <taxon>Meligethinae</taxon>
        <taxon>Brassicogethes</taxon>
    </lineage>
</organism>
<keyword evidence="2" id="KW-1185">Reference proteome</keyword>
<reference evidence="1" key="1">
    <citation type="submission" date="2021-12" db="EMBL/GenBank/DDBJ databases">
        <authorList>
            <person name="King R."/>
        </authorList>
    </citation>
    <scope>NUCLEOTIDE SEQUENCE</scope>
</reference>
<dbReference type="Proteomes" id="UP001154078">
    <property type="component" value="Chromosome 8"/>
</dbReference>
<dbReference type="EMBL" id="OV121139">
    <property type="protein sequence ID" value="CAH0563094.1"/>
    <property type="molecule type" value="Genomic_DNA"/>
</dbReference>
<proteinExistence type="predicted"/>
<gene>
    <name evidence="1" type="ORF">MELIAE_LOCUS12079</name>
</gene>
<name>A0A9P0BD78_BRAAE</name>